<dbReference type="NCBIfam" id="TIGR00959">
    <property type="entry name" value="ffh"/>
    <property type="match status" value="1"/>
</dbReference>
<dbReference type="EMBL" id="CP007154">
    <property type="protein sequence ID" value="AHH45423.1"/>
    <property type="molecule type" value="Genomic_DNA"/>
</dbReference>
<evidence type="ECO:0000259" key="11">
    <source>
        <dbReference type="PROSITE" id="PS00300"/>
    </source>
</evidence>
<comment type="catalytic activity">
    <reaction evidence="9 10">
        <text>GTP + H2O = GDP + phosphate + H(+)</text>
        <dbReference type="Rhea" id="RHEA:19669"/>
        <dbReference type="ChEBI" id="CHEBI:15377"/>
        <dbReference type="ChEBI" id="CHEBI:15378"/>
        <dbReference type="ChEBI" id="CHEBI:37565"/>
        <dbReference type="ChEBI" id="CHEBI:43474"/>
        <dbReference type="ChEBI" id="CHEBI:58189"/>
        <dbReference type="EC" id="3.6.5.4"/>
    </reaction>
</comment>
<dbReference type="PANTHER" id="PTHR11564:SF5">
    <property type="entry name" value="SIGNAL RECOGNITION PARTICLE SUBUNIT SRP54"/>
    <property type="match status" value="1"/>
</dbReference>
<dbReference type="AlphaFoldDB" id="W5V113"/>
<dbReference type="GO" id="GO:0048500">
    <property type="term" value="C:signal recognition particle"/>
    <property type="evidence" value="ECO:0007669"/>
    <property type="project" value="UniProtKB-UniRule"/>
</dbReference>
<comment type="similarity">
    <text evidence="1 10">Belongs to the GTP-binding SRP family. SRP54 subfamily.</text>
</comment>
<comment type="domain">
    <text evidence="10">Composed of three domains: the N-terminal N domain, which is responsible for interactions with the ribosome, the central G domain, which binds GTP, and the C-terminal M domain, which binds the RNA and the signal sequence of the RNC.</text>
</comment>
<dbReference type="PANTHER" id="PTHR11564">
    <property type="entry name" value="SIGNAL RECOGNITION PARTICLE 54K PROTEIN SRP54"/>
    <property type="match status" value="1"/>
</dbReference>
<feature type="binding site" evidence="10">
    <location>
        <begin position="246"/>
        <end position="249"/>
    </location>
    <ligand>
        <name>GTP</name>
        <dbReference type="ChEBI" id="CHEBI:37565"/>
    </ligand>
</feature>
<dbReference type="EC" id="3.6.5.4" evidence="10"/>
<dbReference type="InterPro" id="IPR004125">
    <property type="entry name" value="Signal_recog_particle_SRP54_M"/>
</dbReference>
<dbReference type="GO" id="GO:0005525">
    <property type="term" value="F:GTP binding"/>
    <property type="evidence" value="ECO:0007669"/>
    <property type="project" value="UniProtKB-UniRule"/>
</dbReference>
<evidence type="ECO:0000313" key="12">
    <source>
        <dbReference type="EMBL" id="AHH45423.1"/>
    </source>
</evidence>
<dbReference type="InterPro" id="IPR000897">
    <property type="entry name" value="SRP54_GTPase_dom"/>
</dbReference>
<comment type="function">
    <text evidence="10">Involved in targeting and insertion of nascent membrane proteins into the cytoplasmic membrane. Binds to the hydrophobic signal sequence of the ribosome-nascent chain (RNC) as it emerges from the ribosomes. The SRP-RNC complex is then targeted to the cytoplasmic membrane where it interacts with the SRP receptor FtsY.</text>
</comment>
<dbReference type="SMART" id="SM00963">
    <property type="entry name" value="SRP54_N"/>
    <property type="match status" value="1"/>
</dbReference>
<keyword evidence="4 10" id="KW-0378">Hydrolase</keyword>
<dbReference type="InterPro" id="IPR003593">
    <property type="entry name" value="AAA+_ATPase"/>
</dbReference>
<evidence type="ECO:0000256" key="2">
    <source>
        <dbReference type="ARBA" id="ARBA00022490"/>
    </source>
</evidence>
<dbReference type="CDD" id="cd18539">
    <property type="entry name" value="SRP_G"/>
    <property type="match status" value="1"/>
</dbReference>
<dbReference type="InterPro" id="IPR004780">
    <property type="entry name" value="SRP"/>
</dbReference>
<comment type="subcellular location">
    <subcellularLocation>
        <location evidence="10">Cytoplasm</location>
    </subcellularLocation>
    <text evidence="10">The SRP-RNC complex is targeted to the cytoplasmic membrane.</text>
</comment>
<dbReference type="Pfam" id="PF00448">
    <property type="entry name" value="SRP54"/>
    <property type="match status" value="1"/>
</dbReference>
<keyword evidence="2 10" id="KW-0963">Cytoplasm</keyword>
<dbReference type="Pfam" id="PF02881">
    <property type="entry name" value="SRP54_N"/>
    <property type="match status" value="1"/>
</dbReference>
<dbReference type="GO" id="GO:0008312">
    <property type="term" value="F:7S RNA binding"/>
    <property type="evidence" value="ECO:0007669"/>
    <property type="project" value="InterPro"/>
</dbReference>
<evidence type="ECO:0000256" key="8">
    <source>
        <dbReference type="ARBA" id="ARBA00023274"/>
    </source>
</evidence>
<dbReference type="GO" id="GO:0006614">
    <property type="term" value="P:SRP-dependent cotranslational protein targeting to membrane"/>
    <property type="evidence" value="ECO:0007669"/>
    <property type="project" value="InterPro"/>
</dbReference>
<dbReference type="Proteomes" id="UP000019229">
    <property type="component" value="Chromosome"/>
</dbReference>
<dbReference type="SUPFAM" id="SSF47364">
    <property type="entry name" value="Domain of the SRP/SRP receptor G-proteins"/>
    <property type="match status" value="1"/>
</dbReference>
<dbReference type="Gene3D" id="1.20.120.140">
    <property type="entry name" value="Signal recognition particle SRP54, nucleotide-binding domain"/>
    <property type="match status" value="1"/>
</dbReference>
<dbReference type="InterPro" id="IPR036225">
    <property type="entry name" value="SRP/SRP_N"/>
</dbReference>
<dbReference type="PROSITE" id="PS00300">
    <property type="entry name" value="SRP54"/>
    <property type="match status" value="1"/>
</dbReference>
<keyword evidence="6 10" id="KW-0342">GTP-binding</keyword>
<evidence type="ECO:0000256" key="3">
    <source>
        <dbReference type="ARBA" id="ARBA00022741"/>
    </source>
</evidence>
<dbReference type="KEGG" id="mbc:MYB_02095"/>
<dbReference type="Pfam" id="PF02978">
    <property type="entry name" value="SRP_SPB"/>
    <property type="match status" value="1"/>
</dbReference>
<evidence type="ECO:0000256" key="9">
    <source>
        <dbReference type="ARBA" id="ARBA00048027"/>
    </source>
</evidence>
<dbReference type="Gene3D" id="3.40.50.300">
    <property type="entry name" value="P-loop containing nucleotide triphosphate hydrolases"/>
    <property type="match status" value="1"/>
</dbReference>
<dbReference type="SMART" id="SM00962">
    <property type="entry name" value="SRP54"/>
    <property type="match status" value="1"/>
</dbReference>
<dbReference type="GO" id="GO:0003924">
    <property type="term" value="F:GTPase activity"/>
    <property type="evidence" value="ECO:0007669"/>
    <property type="project" value="UniProtKB-UniRule"/>
</dbReference>
<dbReference type="InterPro" id="IPR042101">
    <property type="entry name" value="SRP54_N_sf"/>
</dbReference>
<name>W5V113_9BACT</name>
<evidence type="ECO:0000313" key="13">
    <source>
        <dbReference type="Proteomes" id="UP000019229"/>
    </source>
</evidence>
<feature type="domain" description="SRP54-type proteins GTP-binding" evidence="11">
    <location>
        <begin position="267"/>
        <end position="280"/>
    </location>
</feature>
<dbReference type="InterPro" id="IPR036891">
    <property type="entry name" value="Signal_recog_part_SRP54_M_sf"/>
</dbReference>
<comment type="subunit">
    <text evidence="10">Part of the signal recognition particle protein translocation system, which is composed of SRP and FtsY.</text>
</comment>
<feature type="binding site" evidence="10">
    <location>
        <begin position="188"/>
        <end position="192"/>
    </location>
    <ligand>
        <name>GTP</name>
        <dbReference type="ChEBI" id="CHEBI:37565"/>
    </ligand>
</feature>
<dbReference type="SUPFAM" id="SSF52540">
    <property type="entry name" value="P-loop containing nucleoside triphosphate hydrolases"/>
    <property type="match status" value="1"/>
</dbReference>
<evidence type="ECO:0000256" key="5">
    <source>
        <dbReference type="ARBA" id="ARBA00022884"/>
    </source>
</evidence>
<dbReference type="InterPro" id="IPR022941">
    <property type="entry name" value="SRP54"/>
</dbReference>
<dbReference type="SMART" id="SM00382">
    <property type="entry name" value="AAA"/>
    <property type="match status" value="1"/>
</dbReference>
<dbReference type="STRING" id="743966.MYB_02095"/>
<dbReference type="InterPro" id="IPR027417">
    <property type="entry name" value="P-loop_NTPase"/>
</dbReference>
<evidence type="ECO:0000256" key="4">
    <source>
        <dbReference type="ARBA" id="ARBA00022801"/>
    </source>
</evidence>
<dbReference type="OrthoDB" id="9804720at2"/>
<sequence>MLNFLSNRLQKSLAKMQKSTLITKDDLNGIIREIRLNLLEADVNLSVVKEFVSEVKKQVLAEGLTSKLNPKQHFLKILHQNLVTVLGQQTKEFSFKKPISKIILVGLQGSGKTTTVSKLGLFARNKKKAENPLLVACDVYRPAAIEQLKQLGKQTSIAVFSTDGTPQEIAQQALKLATDHNHDLIIFDTAGRLSIDEQSMQELVDLKKIIRPDETIFVADALSGQDIINVAKTFNDEINLSGSIITKLDSDARAGAALSITHLLSIPIYFIGSGEKIGALEVFHPQRIADRILGMGDVASLLEQAEESIDHAQAKKLGNRLFSGQFDLDDLLKSLYQIKKIGKFSKIINMIPGVAGKINDQQISDAESKIHLYEVLISSMTMEERKRPKLLKMQSRKERILKGSGRSSSEYNRLVNEFEQMSKQIKDFGGKSSLFENFFKN</sequence>
<evidence type="ECO:0000256" key="7">
    <source>
        <dbReference type="ARBA" id="ARBA00023135"/>
    </source>
</evidence>
<dbReference type="SUPFAM" id="SSF47446">
    <property type="entry name" value="Signal peptide-binding domain"/>
    <property type="match status" value="1"/>
</dbReference>
<proteinExistence type="inferred from homology"/>
<evidence type="ECO:0000256" key="10">
    <source>
        <dbReference type="HAMAP-Rule" id="MF_00306"/>
    </source>
</evidence>
<dbReference type="RefSeq" id="WP_022934658.1">
    <property type="nucleotide sequence ID" value="NZ_CP007154.1"/>
</dbReference>
<feature type="binding site" evidence="10">
    <location>
        <begin position="106"/>
        <end position="113"/>
    </location>
    <ligand>
        <name>GTP</name>
        <dbReference type="ChEBI" id="CHEBI:37565"/>
    </ligand>
</feature>
<dbReference type="PATRIC" id="fig|743966.3.peg.422"/>
<reference evidence="12 13" key="1">
    <citation type="journal article" date="2014" name="Genome Announc.">
        <title>Complete Genome Sequence of Mycoplasma bovoculi Strain M165/69T (ATCC 29104).</title>
        <authorList>
            <person name="Calcutt M.J."/>
            <person name="Foecking M.F."/>
        </authorList>
    </citation>
    <scope>NUCLEOTIDE SEQUENCE [LARGE SCALE GENOMIC DNA]</scope>
    <source>
        <strain evidence="12">M165/69</strain>
    </source>
</reference>
<keyword evidence="13" id="KW-1185">Reference proteome</keyword>
<keyword evidence="7 10" id="KW-0733">Signal recognition particle</keyword>
<protein>
    <recommendedName>
        <fullName evidence="10">Signal recognition particle protein</fullName>
        <ecNumber evidence="10">3.6.5.4</ecNumber>
    </recommendedName>
    <alternativeName>
        <fullName evidence="10">Fifty-four homolog</fullName>
    </alternativeName>
</protein>
<keyword evidence="5 10" id="KW-0694">RNA-binding</keyword>
<dbReference type="HOGENOM" id="CLU_009301_6_0_14"/>
<keyword evidence="8 10" id="KW-0687">Ribonucleoprotein</keyword>
<accession>W5V113</accession>
<dbReference type="HAMAP" id="MF_00306">
    <property type="entry name" value="SRP54"/>
    <property type="match status" value="1"/>
</dbReference>
<dbReference type="Gene3D" id="1.10.260.30">
    <property type="entry name" value="Signal recognition particle, SRP54 subunit, M-domain"/>
    <property type="match status" value="1"/>
</dbReference>
<keyword evidence="3 10" id="KW-0547">Nucleotide-binding</keyword>
<evidence type="ECO:0000256" key="1">
    <source>
        <dbReference type="ARBA" id="ARBA00005450"/>
    </source>
</evidence>
<organism evidence="12 13">
    <name type="scientific">Mesomycoplasma bovoculi M165/69</name>
    <dbReference type="NCBI Taxonomy" id="743966"/>
    <lineage>
        <taxon>Bacteria</taxon>
        <taxon>Bacillati</taxon>
        <taxon>Mycoplasmatota</taxon>
        <taxon>Mycoplasmoidales</taxon>
        <taxon>Metamycoplasmataceae</taxon>
        <taxon>Mesomycoplasma</taxon>
    </lineage>
</organism>
<dbReference type="InterPro" id="IPR013822">
    <property type="entry name" value="Signal_recog_particl_SRP54_hlx"/>
</dbReference>
<gene>
    <name evidence="10 12" type="primary">ffh</name>
    <name evidence="12" type="ORF">MYB_02095</name>
</gene>
<dbReference type="eggNOG" id="COG0541">
    <property type="taxonomic scope" value="Bacteria"/>
</dbReference>
<evidence type="ECO:0000256" key="6">
    <source>
        <dbReference type="ARBA" id="ARBA00023134"/>
    </source>
</evidence>